<proteinExistence type="predicted"/>
<protein>
    <submittedName>
        <fullName evidence="1">Uncharacterized protein</fullName>
    </submittedName>
</protein>
<dbReference type="RefSeq" id="WP_208046309.1">
    <property type="nucleotide sequence ID" value="NZ_JAGDYL010000019.1"/>
</dbReference>
<reference evidence="1" key="1">
    <citation type="submission" date="2021-03" db="EMBL/GenBank/DDBJ databases">
        <title>Leucobacter chromiisoli sp. nov., isolated from chromium-containing soil of chemical plant.</title>
        <authorList>
            <person name="Xu Z."/>
        </authorList>
    </citation>
    <scope>NUCLEOTIDE SEQUENCE</scope>
    <source>
        <strain evidence="1">A2</strain>
    </source>
</reference>
<comment type="caution">
    <text evidence="1">The sequence shown here is derived from an EMBL/GenBank/DDBJ whole genome shotgun (WGS) entry which is preliminary data.</text>
</comment>
<gene>
    <name evidence="1" type="ORF">J4H91_11015</name>
</gene>
<organism evidence="1 2">
    <name type="scientific">Leucobacter ruminantium</name>
    <dbReference type="NCBI Taxonomy" id="1289170"/>
    <lineage>
        <taxon>Bacteria</taxon>
        <taxon>Bacillati</taxon>
        <taxon>Actinomycetota</taxon>
        <taxon>Actinomycetes</taxon>
        <taxon>Micrococcales</taxon>
        <taxon>Microbacteriaceae</taxon>
        <taxon>Leucobacter</taxon>
    </lineage>
</organism>
<evidence type="ECO:0000313" key="2">
    <source>
        <dbReference type="Proteomes" id="UP000664398"/>
    </source>
</evidence>
<evidence type="ECO:0000313" key="1">
    <source>
        <dbReference type="EMBL" id="MBO1805839.1"/>
    </source>
</evidence>
<keyword evidence="2" id="KW-1185">Reference proteome</keyword>
<dbReference type="Proteomes" id="UP000664398">
    <property type="component" value="Unassembled WGS sequence"/>
</dbReference>
<name>A0A939RZU5_9MICO</name>
<dbReference type="AlphaFoldDB" id="A0A939RZU5"/>
<sequence length="149" mass="15693">MAGELLDPDVELFLTGEIRTRIAALAGAEFPAARGHVSNRRWTPPAASPAATPPAWQVIVRDDGINDIDLSLGDAGVGIVCLAGSQDNPGPAIRLAKLVKAIVKATPRVEPGNPVAAVLDFHGPYPVEEDSAYEQRYMTCSLAVVSQPL</sequence>
<dbReference type="EMBL" id="JAGDYL010000019">
    <property type="protein sequence ID" value="MBO1805839.1"/>
    <property type="molecule type" value="Genomic_DNA"/>
</dbReference>
<accession>A0A939RZU5</accession>